<dbReference type="STRING" id="765913.ThidrDRAFT_4488"/>
<reference evidence="3 4" key="1">
    <citation type="submission" date="2011-06" db="EMBL/GenBank/DDBJ databases">
        <title>The draft genome of Thiorhodococcus drewsii AZ1.</title>
        <authorList>
            <consortium name="US DOE Joint Genome Institute (JGI-PGF)"/>
            <person name="Lucas S."/>
            <person name="Han J."/>
            <person name="Lapidus A."/>
            <person name="Cheng J.-F."/>
            <person name="Goodwin L."/>
            <person name="Pitluck S."/>
            <person name="Peters L."/>
            <person name="Land M.L."/>
            <person name="Hauser L."/>
            <person name="Vogl K."/>
            <person name="Liu Z."/>
            <person name="Imhoff J."/>
            <person name="Thiel V."/>
            <person name="Frigaard N.-U."/>
            <person name="Bryant D.A."/>
            <person name="Woyke T.J."/>
        </authorList>
    </citation>
    <scope>NUCLEOTIDE SEQUENCE [LARGE SCALE GENOMIC DNA]</scope>
    <source>
        <strain evidence="3 4">AZ1</strain>
    </source>
</reference>
<organism evidence="3 4">
    <name type="scientific">Thiorhodococcus drewsii AZ1</name>
    <dbReference type="NCBI Taxonomy" id="765913"/>
    <lineage>
        <taxon>Bacteria</taxon>
        <taxon>Pseudomonadati</taxon>
        <taxon>Pseudomonadota</taxon>
        <taxon>Gammaproteobacteria</taxon>
        <taxon>Chromatiales</taxon>
        <taxon>Chromatiaceae</taxon>
        <taxon>Thiorhodococcus</taxon>
    </lineage>
</organism>
<dbReference type="InterPro" id="IPR025161">
    <property type="entry name" value="IS402-like_dom"/>
</dbReference>
<evidence type="ECO:0000259" key="1">
    <source>
        <dbReference type="Pfam" id="PF01609"/>
    </source>
</evidence>
<protein>
    <submittedName>
        <fullName evidence="3">Uncharacterized protein</fullName>
    </submittedName>
</protein>
<sequence>MAFEEMSDNFWRQVEPLLEPFKRRKSGGRTPLDFRLILNEILYLLKTGCQWGCLPTTYGAKSTVHEHFQQWARAGVMADILRVFAHEYQRQHGIQWAWQSMDGALVQAPVRGQSVCLEDERLGRNPTDRGRSGSKLHIQVDQQGTPLGVEVVGANVHDSRLVSSTLATVFFRAPSQRPRLLSISAWTKATITPVSRLKCASMATYRTFAGSEKKHSRQTQRRIRPDAGWRLTSAELSDLLASIISETTAPGAEQTRLILAGAPGALVGMGADGVWSRLGDRLRETTER</sequence>
<evidence type="ECO:0000259" key="2">
    <source>
        <dbReference type="Pfam" id="PF13340"/>
    </source>
</evidence>
<dbReference type="Pfam" id="PF01609">
    <property type="entry name" value="DDE_Tnp_1"/>
    <property type="match status" value="1"/>
</dbReference>
<keyword evidence="4" id="KW-1185">Reference proteome</keyword>
<dbReference type="Proteomes" id="UP000004200">
    <property type="component" value="Unassembled WGS sequence"/>
</dbReference>
<feature type="domain" description="Transposase IS4-like" evidence="1">
    <location>
        <begin position="114"/>
        <end position="179"/>
    </location>
</feature>
<name>G2E874_9GAMM</name>
<dbReference type="GO" id="GO:0003677">
    <property type="term" value="F:DNA binding"/>
    <property type="evidence" value="ECO:0007669"/>
    <property type="project" value="InterPro"/>
</dbReference>
<dbReference type="NCBIfam" id="NF033580">
    <property type="entry name" value="transpos_IS5_3"/>
    <property type="match status" value="1"/>
</dbReference>
<dbReference type="InterPro" id="IPR002559">
    <property type="entry name" value="Transposase_11"/>
</dbReference>
<comment type="caution">
    <text evidence="3">The sequence shown here is derived from an EMBL/GenBank/DDBJ whole genome shotgun (WGS) entry which is preliminary data.</text>
</comment>
<proteinExistence type="predicted"/>
<dbReference type="PANTHER" id="PTHR30007:SF0">
    <property type="entry name" value="TRANSPOSASE"/>
    <property type="match status" value="1"/>
</dbReference>
<evidence type="ECO:0000313" key="4">
    <source>
        <dbReference type="Proteomes" id="UP000004200"/>
    </source>
</evidence>
<evidence type="ECO:0000313" key="3">
    <source>
        <dbReference type="EMBL" id="EGV27695.1"/>
    </source>
</evidence>
<gene>
    <name evidence="3" type="ORF">ThidrDRAFT_4488</name>
</gene>
<dbReference type="GO" id="GO:0004803">
    <property type="term" value="F:transposase activity"/>
    <property type="evidence" value="ECO:0007669"/>
    <property type="project" value="InterPro"/>
</dbReference>
<dbReference type="AlphaFoldDB" id="G2E874"/>
<feature type="non-terminal residue" evidence="3">
    <location>
        <position position="288"/>
    </location>
</feature>
<dbReference type="OrthoDB" id="5676848at2"/>
<dbReference type="GO" id="GO:0006313">
    <property type="term" value="P:DNA transposition"/>
    <property type="evidence" value="ECO:0007669"/>
    <property type="project" value="InterPro"/>
</dbReference>
<dbReference type="Pfam" id="PF13340">
    <property type="entry name" value="DUF4096"/>
    <property type="match status" value="1"/>
</dbReference>
<dbReference type="eggNOG" id="COG3293">
    <property type="taxonomic scope" value="Bacteria"/>
</dbReference>
<feature type="domain" description="Insertion element IS402-like" evidence="2">
    <location>
        <begin position="6"/>
        <end position="80"/>
    </location>
</feature>
<dbReference type="EMBL" id="AFWT01000067">
    <property type="protein sequence ID" value="EGV27695.1"/>
    <property type="molecule type" value="Genomic_DNA"/>
</dbReference>
<accession>G2E874</accession>
<dbReference type="PANTHER" id="PTHR30007">
    <property type="entry name" value="PHP DOMAIN PROTEIN"/>
    <property type="match status" value="1"/>
</dbReference>